<dbReference type="PANTHER" id="PTHR31169:SF15">
    <property type="entry name" value="EXPRESSED PROTEIN"/>
    <property type="match status" value="1"/>
</dbReference>
<reference evidence="2 3" key="1">
    <citation type="journal article" date="2019" name="Nat. Plants">
        <title>Genome sequencing of Musa balbisiana reveals subgenome evolution and function divergence in polyploid bananas.</title>
        <authorList>
            <person name="Yao X."/>
        </authorList>
    </citation>
    <scope>NUCLEOTIDE SEQUENCE [LARGE SCALE GENOMIC DNA]</scope>
    <source>
        <strain evidence="3">cv. DH-PKW</strain>
        <tissue evidence="2">Leaves</tissue>
    </source>
</reference>
<feature type="compositionally biased region" description="Basic and acidic residues" evidence="1">
    <location>
        <begin position="67"/>
        <end position="79"/>
    </location>
</feature>
<evidence type="ECO:0000313" key="2">
    <source>
        <dbReference type="EMBL" id="THU49661.1"/>
    </source>
</evidence>
<dbReference type="InterPro" id="IPR040221">
    <property type="entry name" value="CDCA7/CDA7L"/>
</dbReference>
<comment type="caution">
    <text evidence="2">The sequence shown here is derived from an EMBL/GenBank/DDBJ whole genome shotgun (WGS) entry which is preliminary data.</text>
</comment>
<evidence type="ECO:0008006" key="4">
    <source>
        <dbReference type="Google" id="ProtNLM"/>
    </source>
</evidence>
<protein>
    <recommendedName>
        <fullName evidence="4">Zinc-finger domain-containing protein</fullName>
    </recommendedName>
</protein>
<gene>
    <name evidence="2" type="ORF">C4D60_Mb06t11890</name>
</gene>
<dbReference type="PANTHER" id="PTHR31169">
    <property type="entry name" value="OS05G0300700 PROTEIN"/>
    <property type="match status" value="1"/>
</dbReference>
<keyword evidence="3" id="KW-1185">Reference proteome</keyword>
<organism evidence="2 3">
    <name type="scientific">Musa balbisiana</name>
    <name type="common">Banana</name>
    <dbReference type="NCBI Taxonomy" id="52838"/>
    <lineage>
        <taxon>Eukaryota</taxon>
        <taxon>Viridiplantae</taxon>
        <taxon>Streptophyta</taxon>
        <taxon>Embryophyta</taxon>
        <taxon>Tracheophyta</taxon>
        <taxon>Spermatophyta</taxon>
        <taxon>Magnoliopsida</taxon>
        <taxon>Liliopsida</taxon>
        <taxon>Zingiberales</taxon>
        <taxon>Musaceae</taxon>
        <taxon>Musa</taxon>
    </lineage>
</organism>
<dbReference type="GO" id="GO:0005634">
    <property type="term" value="C:nucleus"/>
    <property type="evidence" value="ECO:0007669"/>
    <property type="project" value="TreeGrafter"/>
</dbReference>
<dbReference type="Proteomes" id="UP000317650">
    <property type="component" value="Chromosome 6"/>
</dbReference>
<dbReference type="GO" id="GO:0006355">
    <property type="term" value="P:regulation of DNA-templated transcription"/>
    <property type="evidence" value="ECO:0007669"/>
    <property type="project" value="InterPro"/>
</dbReference>
<sequence>MGASGEKSAYERLRDARIQENKARLESLGLLRRAGEFRAVVSSSSSATGGGSGVKRKRKIRIVEGTPLRRSERLKGKHDDDDDADSSPPGKTECSVCHSSNGVLCRACLKVRYGEAREQGYRSVAHLLMDRLKREAAQK</sequence>
<proteinExistence type="predicted"/>
<accession>A0A4S8IMJ5</accession>
<feature type="region of interest" description="Disordered" evidence="1">
    <location>
        <begin position="40"/>
        <end position="97"/>
    </location>
</feature>
<evidence type="ECO:0000256" key="1">
    <source>
        <dbReference type="SAM" id="MobiDB-lite"/>
    </source>
</evidence>
<dbReference type="AlphaFoldDB" id="A0A4S8IMJ5"/>
<name>A0A4S8IMJ5_MUSBA</name>
<evidence type="ECO:0000313" key="3">
    <source>
        <dbReference type="Proteomes" id="UP000317650"/>
    </source>
</evidence>
<dbReference type="EMBL" id="PYDT01000009">
    <property type="protein sequence ID" value="THU49661.1"/>
    <property type="molecule type" value="Genomic_DNA"/>
</dbReference>